<evidence type="ECO:0000256" key="1">
    <source>
        <dbReference type="ARBA" id="ARBA00009743"/>
    </source>
</evidence>
<evidence type="ECO:0000256" key="3">
    <source>
        <dbReference type="ARBA" id="ARBA00023295"/>
    </source>
</evidence>
<comment type="caution">
    <text evidence="6">The sequence shown here is derived from an EMBL/GenBank/DDBJ whole genome shotgun (WGS) entry which is preliminary data.</text>
</comment>
<gene>
    <name evidence="6" type="ORF">P9H32_07470</name>
</gene>
<dbReference type="RefSeq" id="WP_322608269.1">
    <property type="nucleotide sequence ID" value="NZ_JARVCO010000008.1"/>
</dbReference>
<dbReference type="Gene3D" id="2.60.120.1060">
    <property type="entry name" value="NPCBM/NEW2 domain"/>
    <property type="match status" value="1"/>
</dbReference>
<protein>
    <submittedName>
        <fullName evidence="6">NPCBM/NEW2 domain-containing protein</fullName>
    </submittedName>
</protein>
<sequence>MENIKIVKLFCIAMLSGTVSADVLTIKNDYLTVAYQKTENRLVIKAAYTQRAFLNGPWSARRASSAETASLSHAVFGDGESINLHYPDGRVDRIMLFEQSEFVFFQPTIVNQTEKDISLQKVELFDAVLNLSEPAASLKALGTAGLTPVDGHPGSYMFLAIADPDSRNGVVGAWLSSERGSGIVFSGRDEDKASLKARIDYGRLLIKPGDAAEGEIFVIGQFDDARLGLEKYADLVAQYYDIHLLPQVDGYCTWYSRPNGRAGDEKSILELSEFAKKELKPYGLDFIQIDDYWQEGKRRNGPAKVFDRVAPNGPYKGGMKPVAEGISNMGLMPGIWWMPFAGDHEDPYYADKMDWFTKKKDGTPYHTPWGGTAFDLTNPTVRSFVGYLSKLMAKEWGYTYFKMDGIWMGTSTKQIYVNNGYNGKDDLGTQIVHNPYMTPIEAYRAGFKDIRDAAGDDIFLLGCCISQNMRSFGASFGLVDAMRVGPDNNTRFTPLMRGPWHGSNRYFLHRRVWYNDPDPMYVRKSVPMDHAQLICSWITISGQLSMSSEWYPNLPSERLDLLKRSLPNHGLLARPVDLLENPLAKIWLLQDDCSGLKRNTIGLFNWNEFKAEQIDYPLSRLGLDPEKQYIAFDYWNDRLLQPFSKNLSAELRPASCRVLSVLEVAPYPQVISTSRHITQGIVDISREAWKPKKNQLMGTSQLVANDPYELRIVVPTGRDSWKLTGFSVGNDQVRVVSKEQDGPIIRVELLAETGQSVDWSATFKRAAEKSRAPVEVSGLEGTGSYKAINLAWNAVPECTYMVRRSDGRLFKPAANHLEDWDIQSGKTYTYEVCAMNIEGVTGDAAALKVSTPQVPIRPAVPPAPEISITTLKPVEVKTSKWNKMQVNQSAKKTSLILDGQQYEDGIGLFDQSLLVYSIPQGAKRFVAVAGIDDAEKNNPYSSVVFEVYGDVKEMGESPELLGKSPKLCRDTLRTWCFDVELSERQREVRLVVTTAGDGNTGDFANWVNA</sequence>
<dbReference type="SUPFAM" id="SSF49785">
    <property type="entry name" value="Galactose-binding domain-like"/>
    <property type="match status" value="1"/>
</dbReference>
<accession>A0ABU5MW94</accession>
<dbReference type="InterPro" id="IPR038637">
    <property type="entry name" value="NPCBM_sf"/>
</dbReference>
<comment type="similarity">
    <text evidence="1">Belongs to the glycosyl hydrolase 27 family.</text>
</comment>
<dbReference type="PANTHER" id="PTHR11452:SF75">
    <property type="entry name" value="ALPHA-GALACTOSIDASE MEL1"/>
    <property type="match status" value="1"/>
</dbReference>
<evidence type="ECO:0000256" key="2">
    <source>
        <dbReference type="ARBA" id="ARBA00022801"/>
    </source>
</evidence>
<feature type="signal peptide" evidence="4">
    <location>
        <begin position="1"/>
        <end position="21"/>
    </location>
</feature>
<dbReference type="InterPro" id="IPR013222">
    <property type="entry name" value="Glyco_hyd_98_carb-bd"/>
</dbReference>
<feature type="non-terminal residue" evidence="6">
    <location>
        <position position="1009"/>
    </location>
</feature>
<reference evidence="6 7" key="1">
    <citation type="journal article" date="2024" name="Appl. Environ. Microbiol.">
        <title>Pontiella agarivorans sp. nov., a novel marine anaerobic bacterium capable of degrading macroalgal polysaccharides and fixing nitrogen.</title>
        <authorList>
            <person name="Liu N."/>
            <person name="Kivenson V."/>
            <person name="Peng X."/>
            <person name="Cui Z."/>
            <person name="Lankiewicz T.S."/>
            <person name="Gosselin K.M."/>
            <person name="English C.J."/>
            <person name="Blair E.M."/>
            <person name="O'Malley M.A."/>
            <person name="Valentine D.L."/>
        </authorList>
    </citation>
    <scope>NUCLEOTIDE SEQUENCE [LARGE SCALE GENOMIC DNA]</scope>
    <source>
        <strain evidence="6 7">NLcol2</strain>
    </source>
</reference>
<dbReference type="Proteomes" id="UP001290861">
    <property type="component" value="Unassembled WGS sequence"/>
</dbReference>
<dbReference type="Pfam" id="PF08305">
    <property type="entry name" value="NPCBM"/>
    <property type="match status" value="1"/>
</dbReference>
<dbReference type="InterPro" id="IPR013780">
    <property type="entry name" value="Glyco_hydro_b"/>
</dbReference>
<evidence type="ECO:0000313" key="7">
    <source>
        <dbReference type="Proteomes" id="UP001290861"/>
    </source>
</evidence>
<feature type="chain" id="PRO_5045214446" evidence="4">
    <location>
        <begin position="22"/>
        <end position="1009"/>
    </location>
</feature>
<dbReference type="SMART" id="SM00776">
    <property type="entry name" value="NPCBM"/>
    <property type="match status" value="1"/>
</dbReference>
<evidence type="ECO:0000259" key="5">
    <source>
        <dbReference type="SMART" id="SM00776"/>
    </source>
</evidence>
<dbReference type="SUPFAM" id="SSF51445">
    <property type="entry name" value="(Trans)glycosidases"/>
    <property type="match status" value="1"/>
</dbReference>
<dbReference type="InterPro" id="IPR013785">
    <property type="entry name" value="Aldolase_TIM"/>
</dbReference>
<keyword evidence="4" id="KW-0732">Signal</keyword>
<dbReference type="Gene3D" id="3.20.20.70">
    <property type="entry name" value="Aldolase class I"/>
    <property type="match status" value="1"/>
</dbReference>
<organism evidence="6 7">
    <name type="scientific">Pontiella agarivorans</name>
    <dbReference type="NCBI Taxonomy" id="3038953"/>
    <lineage>
        <taxon>Bacteria</taxon>
        <taxon>Pseudomonadati</taxon>
        <taxon>Kiritimatiellota</taxon>
        <taxon>Kiritimatiellia</taxon>
        <taxon>Kiritimatiellales</taxon>
        <taxon>Pontiellaceae</taxon>
        <taxon>Pontiella</taxon>
    </lineage>
</organism>
<dbReference type="EMBL" id="JARVCO010000008">
    <property type="protein sequence ID" value="MDZ8118469.1"/>
    <property type="molecule type" value="Genomic_DNA"/>
</dbReference>
<proteinExistence type="inferred from homology"/>
<dbReference type="Gene3D" id="2.60.40.1180">
    <property type="entry name" value="Golgi alpha-mannosidase II"/>
    <property type="match status" value="1"/>
</dbReference>
<keyword evidence="7" id="KW-1185">Reference proteome</keyword>
<dbReference type="PANTHER" id="PTHR11452">
    <property type="entry name" value="ALPHA-GALACTOSIDASE/ALPHA-N-ACETYLGALACTOSAMINIDASE"/>
    <property type="match status" value="1"/>
</dbReference>
<keyword evidence="2" id="KW-0378">Hydrolase</keyword>
<dbReference type="InterPro" id="IPR017853">
    <property type="entry name" value="GH"/>
</dbReference>
<feature type="domain" description="Glycosyl hydrolase family 98 putative carbohydrate-binding module" evidence="5">
    <location>
        <begin position="862"/>
        <end position="1009"/>
    </location>
</feature>
<dbReference type="InterPro" id="IPR002241">
    <property type="entry name" value="Glyco_hydro_27"/>
</dbReference>
<evidence type="ECO:0000256" key="4">
    <source>
        <dbReference type="SAM" id="SignalP"/>
    </source>
</evidence>
<dbReference type="InterPro" id="IPR008979">
    <property type="entry name" value="Galactose-bd-like_sf"/>
</dbReference>
<keyword evidence="3" id="KW-0326">Glycosidase</keyword>
<evidence type="ECO:0000313" key="6">
    <source>
        <dbReference type="EMBL" id="MDZ8118469.1"/>
    </source>
</evidence>
<name>A0ABU5MW94_9BACT</name>